<name>A0A849BW72_9ACTN</name>
<dbReference type="PANTHER" id="PTHR35007:SF2">
    <property type="entry name" value="PILUS ASSEMBLE PROTEIN"/>
    <property type="match status" value="1"/>
</dbReference>
<evidence type="ECO:0000256" key="3">
    <source>
        <dbReference type="ARBA" id="ARBA00022692"/>
    </source>
</evidence>
<evidence type="ECO:0000256" key="5">
    <source>
        <dbReference type="ARBA" id="ARBA00023136"/>
    </source>
</evidence>
<reference evidence="8 9" key="1">
    <citation type="submission" date="2020-05" db="EMBL/GenBank/DDBJ databases">
        <title>MicrobeNet Type strains.</title>
        <authorList>
            <person name="Nicholson A.C."/>
        </authorList>
    </citation>
    <scope>NUCLEOTIDE SEQUENCE [LARGE SCALE GENOMIC DNA]</scope>
    <source>
        <strain evidence="8 9">JCM 14547</strain>
    </source>
</reference>
<accession>A0A849BW72</accession>
<dbReference type="Proteomes" id="UP000555552">
    <property type="component" value="Unassembled WGS sequence"/>
</dbReference>
<evidence type="ECO:0000259" key="7">
    <source>
        <dbReference type="Pfam" id="PF00482"/>
    </source>
</evidence>
<keyword evidence="5 6" id="KW-0472">Membrane</keyword>
<feature type="domain" description="Type II secretion system protein GspF" evidence="7">
    <location>
        <begin position="184"/>
        <end position="308"/>
    </location>
</feature>
<feature type="transmembrane region" description="Helical" evidence="6">
    <location>
        <begin position="117"/>
        <end position="135"/>
    </location>
</feature>
<sequence length="319" mass="33217">MAVAPATAAPWSWAGAGLGLVAGLGLWLALVRLPLLRRVSLEDRVAPYVRDAVPPSRLLRPEAPAGPLAAVERMLAPVMADAVRGIERVLGGRAGVRTRLDQLGATTSVEDFRAQQVVWGAGGLVAGALLAGAVASARGVAVVPLALLVLLGGAAGVLARDWWLTRAVRRREERMTAEFPTVAELLALSVGAGEGAVGALERVSRTCAGELSGELRRTLAEARAGASLVQALQGLADRTSLPSLARFVDGVAVAVERGTPLADVLRAQAQDVRDEGRRALLESGGRKEIAMMVPVVFLVLPITVVFAVFPGLAVLRLDL</sequence>
<dbReference type="Pfam" id="PF00482">
    <property type="entry name" value="T2SSF"/>
    <property type="match status" value="1"/>
</dbReference>
<dbReference type="PANTHER" id="PTHR35007">
    <property type="entry name" value="INTEGRAL MEMBRANE PROTEIN-RELATED"/>
    <property type="match status" value="1"/>
</dbReference>
<keyword evidence="2" id="KW-1003">Cell membrane</keyword>
<proteinExistence type="predicted"/>
<evidence type="ECO:0000256" key="6">
    <source>
        <dbReference type="SAM" id="Phobius"/>
    </source>
</evidence>
<keyword evidence="9" id="KW-1185">Reference proteome</keyword>
<dbReference type="EMBL" id="JABEMA010000187">
    <property type="protein sequence ID" value="NNH23736.1"/>
    <property type="molecule type" value="Genomic_DNA"/>
</dbReference>
<evidence type="ECO:0000256" key="1">
    <source>
        <dbReference type="ARBA" id="ARBA00004651"/>
    </source>
</evidence>
<evidence type="ECO:0000256" key="4">
    <source>
        <dbReference type="ARBA" id="ARBA00022989"/>
    </source>
</evidence>
<feature type="transmembrane region" description="Helical" evidence="6">
    <location>
        <begin position="289"/>
        <end position="315"/>
    </location>
</feature>
<comment type="subcellular location">
    <subcellularLocation>
        <location evidence="1">Cell membrane</location>
        <topology evidence="1">Multi-pass membrane protein</topology>
    </subcellularLocation>
</comment>
<dbReference type="AlphaFoldDB" id="A0A849BW72"/>
<keyword evidence="3 6" id="KW-0812">Transmembrane</keyword>
<feature type="transmembrane region" description="Helical" evidence="6">
    <location>
        <begin position="12"/>
        <end position="31"/>
    </location>
</feature>
<feature type="transmembrane region" description="Helical" evidence="6">
    <location>
        <begin position="141"/>
        <end position="164"/>
    </location>
</feature>
<dbReference type="InterPro" id="IPR018076">
    <property type="entry name" value="T2SS_GspF_dom"/>
</dbReference>
<evidence type="ECO:0000256" key="2">
    <source>
        <dbReference type="ARBA" id="ARBA00022475"/>
    </source>
</evidence>
<organism evidence="8 9">
    <name type="scientific">Pseudokineococcus marinus</name>
    <dbReference type="NCBI Taxonomy" id="351215"/>
    <lineage>
        <taxon>Bacteria</taxon>
        <taxon>Bacillati</taxon>
        <taxon>Actinomycetota</taxon>
        <taxon>Actinomycetes</taxon>
        <taxon>Kineosporiales</taxon>
        <taxon>Kineosporiaceae</taxon>
        <taxon>Pseudokineococcus</taxon>
    </lineage>
</organism>
<comment type="caution">
    <text evidence="8">The sequence shown here is derived from an EMBL/GenBank/DDBJ whole genome shotgun (WGS) entry which is preliminary data.</text>
</comment>
<evidence type="ECO:0000313" key="8">
    <source>
        <dbReference type="EMBL" id="NNH23736.1"/>
    </source>
</evidence>
<protein>
    <submittedName>
        <fullName evidence="8">Type II secretion system F family protein</fullName>
    </submittedName>
</protein>
<evidence type="ECO:0000313" key="9">
    <source>
        <dbReference type="Proteomes" id="UP000555552"/>
    </source>
</evidence>
<keyword evidence="4 6" id="KW-1133">Transmembrane helix</keyword>
<gene>
    <name evidence="8" type="ORF">HLB09_11665</name>
</gene>
<dbReference type="GO" id="GO:0005886">
    <property type="term" value="C:plasma membrane"/>
    <property type="evidence" value="ECO:0007669"/>
    <property type="project" value="UniProtKB-SubCell"/>
</dbReference>